<accession>A0A8F3AGY5</accession>
<feature type="compositionally biased region" description="Acidic residues" evidence="1">
    <location>
        <begin position="109"/>
        <end position="119"/>
    </location>
</feature>
<evidence type="ECO:0000256" key="1">
    <source>
        <dbReference type="SAM" id="MobiDB-lite"/>
    </source>
</evidence>
<dbReference type="GO" id="GO:0031146">
    <property type="term" value="P:SCF-dependent proteasomal ubiquitin-dependent protein catabolic process"/>
    <property type="evidence" value="ECO:0007669"/>
    <property type="project" value="TreeGrafter"/>
</dbReference>
<feature type="region of interest" description="Disordered" evidence="1">
    <location>
        <begin position="102"/>
        <end position="132"/>
    </location>
</feature>
<feature type="domain" description="F-box/LRR-repeat protein 15-like leucin rich repeat" evidence="2">
    <location>
        <begin position="371"/>
        <end position="503"/>
    </location>
</feature>
<reference evidence="3" key="1">
    <citation type="submission" date="2021-06" db="EMBL/GenBank/DDBJ databases">
        <title>Candida auris outbreak in lebanese hospital.</title>
        <authorList>
            <person name="Finianos M."/>
        </authorList>
    </citation>
    <scope>NUCLEOTIDE SEQUENCE</scope>
    <source>
        <strain evidence="3">CA7LBN</strain>
    </source>
</reference>
<feature type="compositionally biased region" description="Low complexity" evidence="1">
    <location>
        <begin position="120"/>
        <end position="129"/>
    </location>
</feature>
<dbReference type="InterPro" id="IPR045293">
    <property type="entry name" value="Complex1_LYR_LYRM2"/>
</dbReference>
<dbReference type="InterPro" id="IPR032675">
    <property type="entry name" value="LRR_dom_sf"/>
</dbReference>
<dbReference type="Gene3D" id="3.80.10.10">
    <property type="entry name" value="Ribonuclease Inhibitor"/>
    <property type="match status" value="1"/>
</dbReference>
<feature type="compositionally biased region" description="Polar residues" evidence="1">
    <location>
        <begin position="13"/>
        <end position="31"/>
    </location>
</feature>
<proteinExistence type="predicted"/>
<feature type="region of interest" description="Disordered" evidence="1">
    <location>
        <begin position="650"/>
        <end position="708"/>
    </location>
</feature>
<feature type="compositionally biased region" description="Polar residues" evidence="1">
    <location>
        <begin position="674"/>
        <end position="703"/>
    </location>
</feature>
<dbReference type="PANTHER" id="PTHR13318:SF95">
    <property type="entry name" value="F-BOX PROTEIN YLR352W"/>
    <property type="match status" value="1"/>
</dbReference>
<dbReference type="CDD" id="cd20262">
    <property type="entry name" value="Complex1_LYR_LYRM2"/>
    <property type="match status" value="1"/>
</dbReference>
<name>A0A8F3AGY5_CANAR</name>
<dbReference type="InterPro" id="IPR057207">
    <property type="entry name" value="FBXL15_LRR"/>
</dbReference>
<dbReference type="SUPFAM" id="SSF52047">
    <property type="entry name" value="RNI-like"/>
    <property type="match status" value="1"/>
</dbReference>
<evidence type="ECO:0000259" key="2">
    <source>
        <dbReference type="Pfam" id="PF25372"/>
    </source>
</evidence>
<sequence>MAHAAPTSPQSPPNCNVSTPTRNNQCSTFSSYRPLPASPARNLKRAKSSRVLPSPPATPMFRSVSSGYSPPRRRASRLLRLASPTPDTTTPVSELSDSEFQFSAGVSDSDTDSLPELDDSSTSTASTRSPLTPFRPSVSYFDTFESPLKRLSSAPASTPLRNATCVEDMDVDIQISQLEPISQPSIFEIPELVHKIIVYADAQNTIIPREKTPVCRKPLSFQHALLVHGNEEAAKLAMEGAFSTLQEPQPSNRSNVLHTCLLVNKLFHHITKEILGERLFFTEERTLAKFIAPKSSQQFYDGMSPKTLVLSKMLFLRQPHFNSIAANIDLSRLEWLELYMCPKIAPTRSFLSPTLKTLIVTGSKALEDTKLAAVASTCPNLEILDIRACENVTDHGVYMVGQKCKKLKALNLGRKRRGHLITDHSVCAVALNNPNLTTVGVAGCYITDRSLWQLTLSCGKRLERLSLNNCPYISDQSIPVILHHNLLKRLTVLEIRFNTRITNFEPIIAYKRRQAARGLNVLVETCEELFVRMKEQEKHMDRLISERVVQDISEWANGKDDDLAHADLLLARRKAPAESGTVPIAVSTDTVIVGSVGEIDLFEKYSASPATAQSIRPEVHELSLSTTNDSTRKKPLLSHPSKLDLIDHTTLTSLPLPPPPARSKLKRGLLGPSAPTTASKQQKQENQNPSCLDTCITSRNDNAQENENDYTYDITDMTITSEYIDETFEESGDLIVLVEDYLASYSSKDQIERKKSLHTFKKRLHSDLGSENSVETSTRNVSGDSIDTMPVQEDLEAIFGKIPGTDRLKHCSLCDRPLYEISSIIGSCEAAPRGRLPGSQMCNEFVCWDCVDIYEQFLAELCEDQPLACSEKERSETSRRLHNIFSSIRETYDSTSSPSAKEFSLDLKQRLHHLNEIAHEGEYEPEWLKVLKQKLRWRWRINGLLPNLLCSDRSIELSYEPIKYIMFNSGIRCVKKPAKQNFMSLEEFLLRQKILHTYRGLMRIIYKHHEKAELAKFAREEFHLNMNETDLAHRKYLLSTGVNRINEMSKLLGLNANL</sequence>
<dbReference type="EMBL" id="CP076751">
    <property type="protein sequence ID" value="QWW24233.1"/>
    <property type="molecule type" value="Genomic_DNA"/>
</dbReference>
<dbReference type="Pfam" id="PF25372">
    <property type="entry name" value="DUF7885"/>
    <property type="match status" value="1"/>
</dbReference>
<feature type="region of interest" description="Disordered" evidence="1">
    <location>
        <begin position="1"/>
        <end position="72"/>
    </location>
</feature>
<dbReference type="InterPro" id="IPR006553">
    <property type="entry name" value="Leu-rich_rpt_Cys-con_subtyp"/>
</dbReference>
<organism evidence="3">
    <name type="scientific">Candidozyma auris</name>
    <name type="common">Yeast</name>
    <name type="synonym">Candida auris</name>
    <dbReference type="NCBI Taxonomy" id="498019"/>
    <lineage>
        <taxon>Eukaryota</taxon>
        <taxon>Fungi</taxon>
        <taxon>Dikarya</taxon>
        <taxon>Ascomycota</taxon>
        <taxon>Saccharomycotina</taxon>
        <taxon>Pichiomycetes</taxon>
        <taxon>Metschnikowiaceae</taxon>
        <taxon>Candidozyma</taxon>
    </lineage>
</organism>
<dbReference type="PANTHER" id="PTHR13318">
    <property type="entry name" value="PARTNER OF PAIRED, ISOFORM B-RELATED"/>
    <property type="match status" value="1"/>
</dbReference>
<dbReference type="AlphaFoldDB" id="A0A8F3AGY5"/>
<dbReference type="GO" id="GO:0019005">
    <property type="term" value="C:SCF ubiquitin ligase complex"/>
    <property type="evidence" value="ECO:0007669"/>
    <property type="project" value="TreeGrafter"/>
</dbReference>
<gene>
    <name evidence="3" type="ORF">CA7LBN_003067</name>
</gene>
<dbReference type="CDD" id="cd09293">
    <property type="entry name" value="AMN1"/>
    <property type="match status" value="1"/>
</dbReference>
<feature type="region of interest" description="Disordered" evidence="1">
    <location>
        <begin position="78"/>
        <end position="97"/>
    </location>
</feature>
<feature type="compositionally biased region" description="Polar residues" evidence="1">
    <location>
        <begin position="85"/>
        <end position="97"/>
    </location>
</feature>
<dbReference type="SMART" id="SM00367">
    <property type="entry name" value="LRR_CC"/>
    <property type="match status" value="5"/>
</dbReference>
<protein>
    <recommendedName>
        <fullName evidence="2">F-box/LRR-repeat protein 15-like leucin rich repeat domain-containing protein</fullName>
    </recommendedName>
</protein>
<dbReference type="Proteomes" id="UP000825438">
    <property type="component" value="Chromosome III"/>
</dbReference>
<evidence type="ECO:0000313" key="3">
    <source>
        <dbReference type="EMBL" id="QWW24233.1"/>
    </source>
</evidence>